<gene>
    <name evidence="1" type="ORF">JCM15548_13566</name>
</gene>
<dbReference type="InterPro" id="IPR025345">
    <property type="entry name" value="DUF4249"/>
</dbReference>
<evidence type="ECO:0000313" key="1">
    <source>
        <dbReference type="EMBL" id="GAO31219.1"/>
    </source>
</evidence>
<dbReference type="EMBL" id="BAZW01000041">
    <property type="protein sequence ID" value="GAO31219.1"/>
    <property type="molecule type" value="Genomic_DNA"/>
</dbReference>
<reference evidence="1 2" key="1">
    <citation type="journal article" date="2015" name="Microbes Environ.">
        <title>Distribution and evolution of nitrogen fixation genes in the phylum bacteroidetes.</title>
        <authorList>
            <person name="Inoue J."/>
            <person name="Oshima K."/>
            <person name="Suda W."/>
            <person name="Sakamoto M."/>
            <person name="Iino T."/>
            <person name="Noda S."/>
            <person name="Hongoh Y."/>
            <person name="Hattori M."/>
            <person name="Ohkuma M."/>
        </authorList>
    </citation>
    <scope>NUCLEOTIDE SEQUENCE [LARGE SCALE GENOMIC DNA]</scope>
    <source>
        <strain evidence="1">JCM 15548</strain>
    </source>
</reference>
<dbReference type="AlphaFoldDB" id="A0A0E9M144"/>
<dbReference type="Pfam" id="PF14054">
    <property type="entry name" value="DUF4249"/>
    <property type="match status" value="1"/>
</dbReference>
<name>A0A0E9M144_9BACT</name>
<dbReference type="Proteomes" id="UP000032900">
    <property type="component" value="Unassembled WGS sequence"/>
</dbReference>
<evidence type="ECO:0000313" key="2">
    <source>
        <dbReference type="Proteomes" id="UP000032900"/>
    </source>
</evidence>
<evidence type="ECO:0008006" key="3">
    <source>
        <dbReference type="Google" id="ProtNLM"/>
    </source>
</evidence>
<sequence>MIKRLKFFIILPFLGVLLESCETDLPLKLQEGGGQMVLFAFPTADSTLSVHLSKSVSHSSVDDFERIYNGYVAIYKNGARIDSFAWPFNKTWEQRPGMALKEGDLIQVVGGDSEGLRVTGKTAIPEAVFIEAINNVSTSVVGNNGNFLYDVLFKDPPGIDNFYQLIVTDETRDSLQKVIDFQPVNYSKDDEVFYIRDQEGSLLGGINFLGSFSDYLIQGKTHRLRIGIPKTYLDPSGDNEKRILRFHLMSLSEDYFNYLRSRVVAEYNYDLPVVDPIKIHSNIDHGLGLVGGISIASDSIVIIGNSYE</sequence>
<keyword evidence="2" id="KW-1185">Reference proteome</keyword>
<protein>
    <recommendedName>
        <fullName evidence="3">DUF4249 domain-containing protein</fullName>
    </recommendedName>
</protein>
<comment type="caution">
    <text evidence="1">The sequence shown here is derived from an EMBL/GenBank/DDBJ whole genome shotgun (WGS) entry which is preliminary data.</text>
</comment>
<organism evidence="1 2">
    <name type="scientific">Geofilum rubicundum JCM 15548</name>
    <dbReference type="NCBI Taxonomy" id="1236989"/>
    <lineage>
        <taxon>Bacteria</taxon>
        <taxon>Pseudomonadati</taxon>
        <taxon>Bacteroidota</taxon>
        <taxon>Bacteroidia</taxon>
        <taxon>Marinilabiliales</taxon>
        <taxon>Marinilabiliaceae</taxon>
        <taxon>Geofilum</taxon>
    </lineage>
</organism>
<dbReference type="RefSeq" id="WP_062127095.1">
    <property type="nucleotide sequence ID" value="NZ_BAZW01000041.1"/>
</dbReference>
<accession>A0A0E9M144</accession>
<proteinExistence type="predicted"/>
<dbReference type="STRING" id="1236989.JCM15548_13566"/>